<evidence type="ECO:0000256" key="1">
    <source>
        <dbReference type="ARBA" id="ARBA00006594"/>
    </source>
</evidence>
<evidence type="ECO:0000256" key="4">
    <source>
        <dbReference type="ARBA" id="ARBA00022679"/>
    </source>
</evidence>
<evidence type="ECO:0000256" key="7">
    <source>
        <dbReference type="ARBA" id="ARBA00047942"/>
    </source>
</evidence>
<evidence type="ECO:0000256" key="3">
    <source>
        <dbReference type="ARBA" id="ARBA00022603"/>
    </source>
</evidence>
<name>A0ABU7ZDE7_9PAST</name>
<dbReference type="GO" id="GO:0008168">
    <property type="term" value="F:methyltransferase activity"/>
    <property type="evidence" value="ECO:0007669"/>
    <property type="project" value="UniProtKB-KW"/>
</dbReference>
<feature type="domain" description="DNA methylase adenine-specific" evidence="8">
    <location>
        <begin position="176"/>
        <end position="487"/>
    </location>
</feature>
<keyword evidence="6" id="KW-0680">Restriction system</keyword>
<dbReference type="Gene3D" id="1.20.1260.30">
    <property type="match status" value="1"/>
</dbReference>
<protein>
    <recommendedName>
        <fullName evidence="2">site-specific DNA-methyltransferase (adenine-specific)</fullName>
        <ecNumber evidence="2">2.1.1.72</ecNumber>
    </recommendedName>
</protein>
<comment type="caution">
    <text evidence="10">The sequence shown here is derived from an EMBL/GenBank/DDBJ whole genome shotgun (WGS) entry which is preliminary data.</text>
</comment>
<dbReference type="Gene3D" id="3.40.50.150">
    <property type="entry name" value="Vaccinia Virus protein VP39"/>
    <property type="match status" value="1"/>
</dbReference>
<accession>A0ABU7ZDE7</accession>
<organism evidence="10 11">
    <name type="scientific">Mannheimia indoligenes</name>
    <dbReference type="NCBI Taxonomy" id="3103145"/>
    <lineage>
        <taxon>Bacteria</taxon>
        <taxon>Pseudomonadati</taxon>
        <taxon>Pseudomonadota</taxon>
        <taxon>Gammaproteobacteria</taxon>
        <taxon>Pasteurellales</taxon>
        <taxon>Pasteurellaceae</taxon>
        <taxon>Mannheimia</taxon>
    </lineage>
</organism>
<reference evidence="10" key="1">
    <citation type="submission" date="2023-12" db="EMBL/GenBank/DDBJ databases">
        <title>Mannheima indologenes sp. nov. proposed for Clade V organisms of Mannheimia.</title>
        <authorList>
            <person name="Christensen H."/>
        </authorList>
    </citation>
    <scope>NUCLEOTIDE SEQUENCE</scope>
    <source>
        <strain evidence="10">M14.4</strain>
    </source>
</reference>
<dbReference type="InterPro" id="IPR029063">
    <property type="entry name" value="SAM-dependent_MTases_sf"/>
</dbReference>
<dbReference type="SUPFAM" id="SSF53335">
    <property type="entry name" value="S-adenosyl-L-methionine-dependent methyltransferases"/>
    <property type="match status" value="1"/>
</dbReference>
<dbReference type="Pfam" id="PF02384">
    <property type="entry name" value="N6_Mtase"/>
    <property type="match status" value="1"/>
</dbReference>
<evidence type="ECO:0000313" key="11">
    <source>
        <dbReference type="Proteomes" id="UP001432017"/>
    </source>
</evidence>
<dbReference type="Proteomes" id="UP001432017">
    <property type="component" value="Unassembled WGS sequence"/>
</dbReference>
<evidence type="ECO:0000256" key="2">
    <source>
        <dbReference type="ARBA" id="ARBA00011900"/>
    </source>
</evidence>
<dbReference type="PRINTS" id="PR00507">
    <property type="entry name" value="N12N6MTFRASE"/>
</dbReference>
<dbReference type="InterPro" id="IPR002052">
    <property type="entry name" value="DNA_methylase_N6_adenine_CS"/>
</dbReference>
<keyword evidence="5" id="KW-0949">S-adenosyl-L-methionine</keyword>
<dbReference type="EMBL" id="JBAJJM010000004">
    <property type="protein sequence ID" value="MEG9475276.1"/>
    <property type="molecule type" value="Genomic_DNA"/>
</dbReference>
<comment type="catalytic activity">
    <reaction evidence="7">
        <text>a 2'-deoxyadenosine in DNA + S-adenosyl-L-methionine = an N(6)-methyl-2'-deoxyadenosine in DNA + S-adenosyl-L-homocysteine + H(+)</text>
        <dbReference type="Rhea" id="RHEA:15197"/>
        <dbReference type="Rhea" id="RHEA-COMP:12418"/>
        <dbReference type="Rhea" id="RHEA-COMP:12419"/>
        <dbReference type="ChEBI" id="CHEBI:15378"/>
        <dbReference type="ChEBI" id="CHEBI:57856"/>
        <dbReference type="ChEBI" id="CHEBI:59789"/>
        <dbReference type="ChEBI" id="CHEBI:90615"/>
        <dbReference type="ChEBI" id="CHEBI:90616"/>
        <dbReference type="EC" id="2.1.1.72"/>
    </reaction>
</comment>
<dbReference type="PANTHER" id="PTHR42933">
    <property type="entry name" value="SLR6095 PROTEIN"/>
    <property type="match status" value="1"/>
</dbReference>
<dbReference type="InterPro" id="IPR003356">
    <property type="entry name" value="DNA_methylase_A-5"/>
</dbReference>
<comment type="similarity">
    <text evidence="1">Belongs to the N(4)/N(6)-methyltransferase family.</text>
</comment>
<dbReference type="RefSeq" id="WP_334253757.1">
    <property type="nucleotide sequence ID" value="NZ_JBAJJM010000004.1"/>
</dbReference>
<evidence type="ECO:0000256" key="5">
    <source>
        <dbReference type="ARBA" id="ARBA00022691"/>
    </source>
</evidence>
<dbReference type="InterPro" id="IPR038333">
    <property type="entry name" value="T1MK-like_N_sf"/>
</dbReference>
<evidence type="ECO:0000313" key="10">
    <source>
        <dbReference type="EMBL" id="MEG9475276.1"/>
    </source>
</evidence>
<feature type="domain" description="N6 adenine-specific DNA methyltransferase N-terminal" evidence="9">
    <location>
        <begin position="14"/>
        <end position="155"/>
    </location>
</feature>
<keyword evidence="4 10" id="KW-0808">Transferase</keyword>
<keyword evidence="3 10" id="KW-0489">Methyltransferase</keyword>
<evidence type="ECO:0000259" key="8">
    <source>
        <dbReference type="Pfam" id="PF02384"/>
    </source>
</evidence>
<proteinExistence type="inferred from homology"/>
<dbReference type="Pfam" id="PF12161">
    <property type="entry name" value="HsdM_N"/>
    <property type="match status" value="1"/>
</dbReference>
<dbReference type="GO" id="GO:0032259">
    <property type="term" value="P:methylation"/>
    <property type="evidence" value="ECO:0007669"/>
    <property type="project" value="UniProtKB-KW"/>
</dbReference>
<dbReference type="PROSITE" id="PS00092">
    <property type="entry name" value="N6_MTASE"/>
    <property type="match status" value="1"/>
</dbReference>
<evidence type="ECO:0000256" key="6">
    <source>
        <dbReference type="ARBA" id="ARBA00022747"/>
    </source>
</evidence>
<gene>
    <name evidence="10" type="ORF">V6W77_03180</name>
</gene>
<keyword evidence="11" id="KW-1185">Reference proteome</keyword>
<dbReference type="InterPro" id="IPR022749">
    <property type="entry name" value="D12N6_MeTrfase_N"/>
</dbReference>
<dbReference type="EC" id="2.1.1.72" evidence="2"/>
<sequence>MTTTNFQTKQSTISSVIWNMANMLRGTYRPPQYRRVMLPLIVLARFDAILSPYTDAMKAKADELNAQGNKAPKGDLYEKALTKVADPSRTQPLYNTSGYNLQRLLADQDHIVANLTKYLQGFSAKAKDIFAKFEFENEIEKLDNSNRLYAVLSQFHKDLKANNIDLSPSSISNLQMGYIFEELVRKFNEQANEEAGDHFTPREVINLMVNLIFAEDEERLSKPHAIARIYDPTAGTGGMLSESEKYLKGYNSSINLQLYGQEYNAESYAICCADLLIKDEPISNLIYGDTLGVKNNKNNDNGFMPKDGHPDQTFDYMFSNPPFGVEWKNEQDFINDEAKSGFDGRFGAGLPRINDGSLLFLQHMISKMKPIKEGGSRIAVVFNGSPLFTGDAGSGESNIRRWIIENDWLEAIIALPDQLFYNTGIYTYVWIVSNKKSPQRKGKVQLIDGTQHYQKMAKSLGDKRNELSQAQIEDLTQLYTDFKDQASGQISTKICSKIFNNQDFGYLKLTVERPLRLNFQASAERIERVKSQTAFINLAVSKKRKDEAEIAKEEAEGKRQQQAILTALSTIGDELYKNRSLFMKRFDNALKALDFKPAAPLKKAILDALSERDETAEICLDSKGNPEPDSQLRDTELVPLPSNIHLPLPVDYKDGKPDELVKLVKTHCEDYLAKEVLPHIDNAWIDYSKTKIGYEIPINRHFYQYQPPRPLANIKAEIDELEAEIVAMLGEI</sequence>
<evidence type="ECO:0000259" key="9">
    <source>
        <dbReference type="Pfam" id="PF12161"/>
    </source>
</evidence>
<dbReference type="InterPro" id="IPR051537">
    <property type="entry name" value="DNA_Adenine_Mtase"/>
</dbReference>
<dbReference type="PANTHER" id="PTHR42933:SF3">
    <property type="entry name" value="TYPE I RESTRICTION ENZYME MJAVIII METHYLASE SUBUNIT"/>
    <property type="match status" value="1"/>
</dbReference>